<evidence type="ECO:0000256" key="1">
    <source>
        <dbReference type="SAM" id="Phobius"/>
    </source>
</evidence>
<evidence type="ECO:0008006" key="4">
    <source>
        <dbReference type="Google" id="ProtNLM"/>
    </source>
</evidence>
<feature type="transmembrane region" description="Helical" evidence="1">
    <location>
        <begin position="90"/>
        <end position="116"/>
    </location>
</feature>
<feature type="transmembrane region" description="Helical" evidence="1">
    <location>
        <begin position="153"/>
        <end position="172"/>
    </location>
</feature>
<feature type="transmembrane region" description="Helical" evidence="1">
    <location>
        <begin position="122"/>
        <end position="141"/>
    </location>
</feature>
<dbReference type="AlphaFoldDB" id="A0A807LEI8"/>
<evidence type="ECO:0000313" key="3">
    <source>
        <dbReference type="Proteomes" id="UP000187148"/>
    </source>
</evidence>
<protein>
    <recommendedName>
        <fullName evidence="4">Prenyltransferase</fullName>
    </recommendedName>
</protein>
<evidence type="ECO:0000313" key="2">
    <source>
        <dbReference type="EMBL" id="APZ04731.1"/>
    </source>
</evidence>
<gene>
    <name evidence="2" type="ORF">BWI95_06515</name>
</gene>
<dbReference type="RefSeq" id="WP_076769209.1">
    <property type="nucleotide sequence ID" value="NZ_CP019445.1"/>
</dbReference>
<dbReference type="Gene3D" id="1.10.357.140">
    <property type="entry name" value="UbiA prenyltransferase"/>
    <property type="match status" value="1"/>
</dbReference>
<dbReference type="EMBL" id="CP019445">
    <property type="protein sequence ID" value="APZ04731.1"/>
    <property type="molecule type" value="Genomic_DNA"/>
</dbReference>
<feature type="transmembrane region" description="Helical" evidence="1">
    <location>
        <begin position="178"/>
        <end position="198"/>
    </location>
</feature>
<dbReference type="KEGG" id="kco:BWI95_06515"/>
<sequence>MTTIENRSLFSRMMLWVNERFPLTNTPLFFILWFLSFSVAIPAQESISPVKIALGCLLSLSFFLLLRVLDEHKDYTDDCLHHPQRVLQQGIISLTHLKCLGALCVLIQLGGIALLSEGEPQIWLSWGLLLCWTILMTKEFFAAEWLKQHFSLYALSHTLVMPFVIGWLATLASPAATLNLPLILLMLLAFLCGLSFEITRKCKGPDEDREELTSWSQLYGRPLSVLMIIGLLILMVIVQYFLILCKTGAVSIWFYAASAFINFFTISQLLIFLINANQQNRKRNETMVGMAMLTGYLLCIVEIYL</sequence>
<feature type="transmembrane region" description="Helical" evidence="1">
    <location>
        <begin position="252"/>
        <end position="274"/>
    </location>
</feature>
<dbReference type="Proteomes" id="UP000187148">
    <property type="component" value="Chromosome"/>
</dbReference>
<feature type="transmembrane region" description="Helical" evidence="1">
    <location>
        <begin position="286"/>
        <end position="304"/>
    </location>
</feature>
<feature type="transmembrane region" description="Helical" evidence="1">
    <location>
        <begin position="47"/>
        <end position="69"/>
    </location>
</feature>
<keyword evidence="1" id="KW-0472">Membrane</keyword>
<accession>A0A807LEI8</accession>
<name>A0A807LEI8_9ENTR</name>
<feature type="transmembrane region" description="Helical" evidence="1">
    <location>
        <begin position="218"/>
        <end position="240"/>
    </location>
</feature>
<organism evidence="2 3">
    <name type="scientific">Kosakonia cowanii JCM 10956 = DSM 18146</name>
    <dbReference type="NCBI Taxonomy" id="1300165"/>
    <lineage>
        <taxon>Bacteria</taxon>
        <taxon>Pseudomonadati</taxon>
        <taxon>Pseudomonadota</taxon>
        <taxon>Gammaproteobacteria</taxon>
        <taxon>Enterobacterales</taxon>
        <taxon>Enterobacteriaceae</taxon>
        <taxon>Kosakonia</taxon>
    </lineage>
</organism>
<keyword evidence="1" id="KW-0812">Transmembrane</keyword>
<feature type="transmembrane region" description="Helical" evidence="1">
    <location>
        <begin position="21"/>
        <end position="41"/>
    </location>
</feature>
<reference evidence="2 3" key="1">
    <citation type="submission" date="2017-01" db="EMBL/GenBank/DDBJ databases">
        <authorList>
            <person name="Cao J.-M."/>
        </authorList>
    </citation>
    <scope>NUCLEOTIDE SEQUENCE [LARGE SCALE GENOMIC DNA]</scope>
    <source>
        <strain evidence="2 3">888-76</strain>
    </source>
</reference>
<proteinExistence type="predicted"/>
<keyword evidence="1" id="KW-1133">Transmembrane helix</keyword>
<keyword evidence="3" id="KW-1185">Reference proteome</keyword>
<dbReference type="InterPro" id="IPR044878">
    <property type="entry name" value="UbiA_sf"/>
</dbReference>